<dbReference type="GO" id="GO:0016787">
    <property type="term" value="F:hydrolase activity"/>
    <property type="evidence" value="ECO:0007669"/>
    <property type="project" value="InterPro"/>
</dbReference>
<gene>
    <name evidence="3" type="ORF">IAB28_09900</name>
</gene>
<dbReference type="PIRSF" id="PIRSF005962">
    <property type="entry name" value="Pept_M20D_amidohydro"/>
    <property type="match status" value="1"/>
</dbReference>
<evidence type="ECO:0000259" key="2">
    <source>
        <dbReference type="Pfam" id="PF07687"/>
    </source>
</evidence>
<accession>A0A9D1D5Z9</accession>
<keyword evidence="1" id="KW-0464">Manganese</keyword>
<dbReference type="PANTHER" id="PTHR11014:SF63">
    <property type="entry name" value="METALLOPEPTIDASE, PUTATIVE (AFU_ORTHOLOGUE AFUA_6G09600)-RELATED"/>
    <property type="match status" value="1"/>
</dbReference>
<dbReference type="InterPro" id="IPR036264">
    <property type="entry name" value="Bact_exopeptidase_dim_dom"/>
</dbReference>
<comment type="caution">
    <text evidence="3">The sequence shown here is derived from an EMBL/GenBank/DDBJ whole genome shotgun (WGS) entry which is preliminary data.</text>
</comment>
<dbReference type="GO" id="GO:0046872">
    <property type="term" value="F:metal ion binding"/>
    <property type="evidence" value="ECO:0007669"/>
    <property type="project" value="UniProtKB-KW"/>
</dbReference>
<feature type="binding site" evidence="1">
    <location>
        <position position="371"/>
    </location>
    <ligand>
        <name>Mn(2+)</name>
        <dbReference type="ChEBI" id="CHEBI:29035"/>
        <label>2</label>
    </ligand>
</feature>
<dbReference type="PANTHER" id="PTHR11014">
    <property type="entry name" value="PEPTIDASE M20 FAMILY MEMBER"/>
    <property type="match status" value="1"/>
</dbReference>
<dbReference type="EMBL" id="DVGC01000058">
    <property type="protein sequence ID" value="HIR06257.1"/>
    <property type="molecule type" value="Genomic_DNA"/>
</dbReference>
<dbReference type="CDD" id="cd03886">
    <property type="entry name" value="M20_Acy1"/>
    <property type="match status" value="1"/>
</dbReference>
<feature type="binding site" evidence="1">
    <location>
        <position position="105"/>
    </location>
    <ligand>
        <name>Mn(2+)</name>
        <dbReference type="ChEBI" id="CHEBI:29035"/>
        <label>2</label>
    </ligand>
</feature>
<evidence type="ECO:0000313" key="4">
    <source>
        <dbReference type="Proteomes" id="UP000824250"/>
    </source>
</evidence>
<dbReference type="InterPro" id="IPR011650">
    <property type="entry name" value="Peptidase_M20_dimer"/>
</dbReference>
<name>A0A9D1D5Z9_9FIRM</name>
<dbReference type="InterPro" id="IPR002933">
    <property type="entry name" value="Peptidase_M20"/>
</dbReference>
<protein>
    <submittedName>
        <fullName evidence="3">Amidohydrolase</fullName>
    </submittedName>
</protein>
<feature type="binding site" evidence="1">
    <location>
        <position position="141"/>
    </location>
    <ligand>
        <name>Mn(2+)</name>
        <dbReference type="ChEBI" id="CHEBI:29035"/>
        <label>2</label>
    </ligand>
</feature>
<dbReference type="SUPFAM" id="SSF53187">
    <property type="entry name" value="Zn-dependent exopeptidases"/>
    <property type="match status" value="1"/>
</dbReference>
<organism evidence="3 4">
    <name type="scientific">Candidatus Copromonas faecavium</name>
    <name type="common">nom. illeg.</name>
    <dbReference type="NCBI Taxonomy" id="2840740"/>
    <lineage>
        <taxon>Bacteria</taxon>
        <taxon>Bacillati</taxon>
        <taxon>Bacillota</taxon>
        <taxon>Clostridia</taxon>
        <taxon>Lachnospirales</taxon>
        <taxon>Lachnospiraceae</taxon>
        <taxon>Candidatus Copromonas (nom. illeg.)</taxon>
    </lineage>
</organism>
<dbReference type="Gene3D" id="3.30.70.360">
    <property type="match status" value="1"/>
</dbReference>
<feature type="domain" description="Peptidase M20 dimerisation" evidence="2">
    <location>
        <begin position="188"/>
        <end position="279"/>
    </location>
</feature>
<dbReference type="Gene3D" id="3.40.630.10">
    <property type="entry name" value="Zn peptidases"/>
    <property type="match status" value="1"/>
</dbReference>
<sequence>MELMERICALSDELEPHLLEIRHQIHRNPELAFHEYKTSSLVRSELERMGIPYEESPCSPGIIAAIDSGKPGKFLMLRADMDALPIQENTGLPYASENPGVMHACGHDVHTSNLLTVAEILNRTKDQWKGKVKLVFQPAEEHGGGGRQMIEAGLMDEVPDACFALHVENGKKGKLAVSTGYLTAYSDGYTLTVHGKAAHSSTPEAGTDAIYIAAAIVTALHGMVSRDMSPMEHSTLNIGVIHGGSAANIIADKVEMSLMMRNLSKEARETMCRKIETLSRGIAEAMGGSCDCELHPGYAAVYNDEKFSGFVADTFRKYEDTLFENFTWEKPENWLETGEKPLLGAEDFGFYSQKAPSCMIWAGVCEDASKHSPEFRVDESYIKLCTRAMAMVAAEFLSQE</sequence>
<dbReference type="Pfam" id="PF01546">
    <property type="entry name" value="Peptidase_M20"/>
    <property type="match status" value="1"/>
</dbReference>
<reference evidence="3" key="1">
    <citation type="submission" date="2020-10" db="EMBL/GenBank/DDBJ databases">
        <authorList>
            <person name="Gilroy R."/>
        </authorList>
    </citation>
    <scope>NUCLEOTIDE SEQUENCE</scope>
    <source>
        <strain evidence="3">CHK180-2868</strain>
    </source>
</reference>
<dbReference type="SUPFAM" id="SSF55031">
    <property type="entry name" value="Bacterial exopeptidase dimerisation domain"/>
    <property type="match status" value="1"/>
</dbReference>
<evidence type="ECO:0000313" key="3">
    <source>
        <dbReference type="EMBL" id="HIR06257.1"/>
    </source>
</evidence>
<evidence type="ECO:0000256" key="1">
    <source>
        <dbReference type="PIRSR" id="PIRSR005962-1"/>
    </source>
</evidence>
<proteinExistence type="predicted"/>
<feature type="binding site" evidence="1">
    <location>
        <position position="107"/>
    </location>
    <ligand>
        <name>Mn(2+)</name>
        <dbReference type="ChEBI" id="CHEBI:29035"/>
        <label>2</label>
    </ligand>
</feature>
<dbReference type="InterPro" id="IPR017439">
    <property type="entry name" value="Amidohydrolase"/>
</dbReference>
<dbReference type="Proteomes" id="UP000824250">
    <property type="component" value="Unassembled WGS sequence"/>
</dbReference>
<keyword evidence="1" id="KW-0479">Metal-binding</keyword>
<dbReference type="Pfam" id="PF07687">
    <property type="entry name" value="M20_dimer"/>
    <property type="match status" value="1"/>
</dbReference>
<dbReference type="AlphaFoldDB" id="A0A9D1D5Z9"/>
<reference evidence="3" key="2">
    <citation type="journal article" date="2021" name="PeerJ">
        <title>Extensive microbial diversity within the chicken gut microbiome revealed by metagenomics and culture.</title>
        <authorList>
            <person name="Gilroy R."/>
            <person name="Ravi A."/>
            <person name="Getino M."/>
            <person name="Pursley I."/>
            <person name="Horton D.L."/>
            <person name="Alikhan N.F."/>
            <person name="Baker D."/>
            <person name="Gharbi K."/>
            <person name="Hall N."/>
            <person name="Watson M."/>
            <person name="Adriaenssens E.M."/>
            <person name="Foster-Nyarko E."/>
            <person name="Jarju S."/>
            <person name="Secka A."/>
            <person name="Antonio M."/>
            <person name="Oren A."/>
            <person name="Chaudhuri R.R."/>
            <person name="La Ragione R."/>
            <person name="Hildebrand F."/>
            <person name="Pallen M.J."/>
        </authorList>
    </citation>
    <scope>NUCLEOTIDE SEQUENCE</scope>
    <source>
        <strain evidence="3">CHK180-2868</strain>
    </source>
</reference>
<comment type="cofactor">
    <cofactor evidence="1">
        <name>Mn(2+)</name>
        <dbReference type="ChEBI" id="CHEBI:29035"/>
    </cofactor>
    <text evidence="1">The Mn(2+) ion enhances activity.</text>
</comment>
<feature type="binding site" evidence="1">
    <location>
        <position position="166"/>
    </location>
    <ligand>
        <name>Mn(2+)</name>
        <dbReference type="ChEBI" id="CHEBI:29035"/>
        <label>2</label>
    </ligand>
</feature>
<dbReference type="NCBIfam" id="TIGR01891">
    <property type="entry name" value="amidohydrolases"/>
    <property type="match status" value="1"/>
</dbReference>